<dbReference type="OrthoDB" id="21214at2759"/>
<evidence type="ECO:0000256" key="1">
    <source>
        <dbReference type="SAM" id="MobiDB-lite"/>
    </source>
</evidence>
<dbReference type="EMBL" id="SWKV01000003">
    <property type="protein sequence ID" value="KAF3046891.1"/>
    <property type="molecule type" value="Genomic_DNA"/>
</dbReference>
<gene>
    <name evidence="2" type="ORF">E8E12_005784</name>
</gene>
<name>A0A9P4WYU2_9PLEO</name>
<dbReference type="Proteomes" id="UP000758155">
    <property type="component" value="Unassembled WGS sequence"/>
</dbReference>
<keyword evidence="3" id="KW-1185">Reference proteome</keyword>
<evidence type="ECO:0000313" key="3">
    <source>
        <dbReference type="Proteomes" id="UP000758155"/>
    </source>
</evidence>
<accession>A0A9P4WYU2</accession>
<protein>
    <submittedName>
        <fullName evidence="2">Uncharacterized protein</fullName>
    </submittedName>
</protein>
<reference evidence="2" key="1">
    <citation type="submission" date="2019-04" db="EMBL/GenBank/DDBJ databases">
        <title>Sequencing of skin fungus with MAO and IRED activity.</title>
        <authorList>
            <person name="Marsaioli A.J."/>
            <person name="Bonatto J.M.C."/>
            <person name="Reis Junior O."/>
        </authorList>
    </citation>
    <scope>NUCLEOTIDE SEQUENCE</scope>
    <source>
        <strain evidence="2">28M1</strain>
    </source>
</reference>
<dbReference type="AlphaFoldDB" id="A0A9P4WYU2"/>
<feature type="compositionally biased region" description="Polar residues" evidence="1">
    <location>
        <begin position="16"/>
        <end position="33"/>
    </location>
</feature>
<evidence type="ECO:0000313" key="2">
    <source>
        <dbReference type="EMBL" id="KAF3046891.1"/>
    </source>
</evidence>
<proteinExistence type="predicted"/>
<sequence>MSTAVALQNVDLSLTETTTTARQRNVSRTNPSQEDPWLNQPHDYDTSTLPLDSNNFTPTSIYWITPHGMLTKAITVLDLTSDMPLPYAGLTDKYKSSIKTTLKDHSFTPILTCHRQTWIGLRYTITDSESATIATWLHPWLSAGGATLSFPSSSTHSSHPITLKNKTWGLRTETFTLDSQLFVWEMDSMWHSYNMTLYKVSRLGSKERKIVVAKYSQKWWGSCKTGGALCVDAGTIDGVVACLTLLVVLKKKRQRAVESY</sequence>
<feature type="region of interest" description="Disordered" evidence="1">
    <location>
        <begin position="16"/>
        <end position="42"/>
    </location>
</feature>
<comment type="caution">
    <text evidence="2">The sequence shown here is derived from an EMBL/GenBank/DDBJ whole genome shotgun (WGS) entry which is preliminary data.</text>
</comment>
<organism evidence="2 3">
    <name type="scientific">Didymella heteroderae</name>
    <dbReference type="NCBI Taxonomy" id="1769908"/>
    <lineage>
        <taxon>Eukaryota</taxon>
        <taxon>Fungi</taxon>
        <taxon>Dikarya</taxon>
        <taxon>Ascomycota</taxon>
        <taxon>Pezizomycotina</taxon>
        <taxon>Dothideomycetes</taxon>
        <taxon>Pleosporomycetidae</taxon>
        <taxon>Pleosporales</taxon>
        <taxon>Pleosporineae</taxon>
        <taxon>Didymellaceae</taxon>
        <taxon>Didymella</taxon>
    </lineage>
</organism>